<sequence length="52" mass="5683">MIHAAIRTLAIAADHVLSQEQMVAAHVLIFGRTAAAIQAITNINRFDEIHFA</sequence>
<name>A0A0C1EDU4_9BACT</name>
<comment type="caution">
    <text evidence="1">The sequence shown here is derived from an EMBL/GenBank/DDBJ whole genome shotgun (WGS) entry which is preliminary data.</text>
</comment>
<gene>
    <name evidence="1" type="ORF">DB43_EI00080</name>
</gene>
<proteinExistence type="predicted"/>
<dbReference type="PATRIC" id="fig|83552.4.peg.491"/>
<protein>
    <submittedName>
        <fullName evidence="1">Uncharacterized protein</fullName>
    </submittedName>
</protein>
<organism evidence="1 2">
    <name type="scientific">Parachlamydia acanthamoebae</name>
    <dbReference type="NCBI Taxonomy" id="83552"/>
    <lineage>
        <taxon>Bacteria</taxon>
        <taxon>Pseudomonadati</taxon>
        <taxon>Chlamydiota</taxon>
        <taxon>Chlamydiia</taxon>
        <taxon>Parachlamydiales</taxon>
        <taxon>Parachlamydiaceae</taxon>
        <taxon>Parachlamydia</taxon>
    </lineage>
</organism>
<dbReference type="Proteomes" id="UP000031307">
    <property type="component" value="Unassembled WGS sequence"/>
</dbReference>
<evidence type="ECO:0000313" key="2">
    <source>
        <dbReference type="Proteomes" id="UP000031307"/>
    </source>
</evidence>
<dbReference type="AlphaFoldDB" id="A0A0C1EDU4"/>
<reference evidence="1 2" key="1">
    <citation type="journal article" date="2014" name="Mol. Biol. Evol.">
        <title>Massive expansion of Ubiquitination-related gene families within the Chlamydiae.</title>
        <authorList>
            <person name="Domman D."/>
            <person name="Collingro A."/>
            <person name="Lagkouvardos I."/>
            <person name="Gehre L."/>
            <person name="Weinmaier T."/>
            <person name="Rattei T."/>
            <person name="Subtil A."/>
            <person name="Horn M."/>
        </authorList>
    </citation>
    <scope>NUCLEOTIDE SEQUENCE [LARGE SCALE GENOMIC DNA]</scope>
    <source>
        <strain evidence="1 2">OEW1</strain>
    </source>
</reference>
<evidence type="ECO:0000313" key="1">
    <source>
        <dbReference type="EMBL" id="KIA78263.1"/>
    </source>
</evidence>
<dbReference type="EMBL" id="JSAM01000028">
    <property type="protein sequence ID" value="KIA78263.1"/>
    <property type="molecule type" value="Genomic_DNA"/>
</dbReference>
<accession>A0A0C1EDU4</accession>